<protein>
    <submittedName>
        <fullName evidence="1">Uncharacterized protein</fullName>
    </submittedName>
</protein>
<dbReference type="EMBL" id="PGFB01000005">
    <property type="protein sequence ID" value="PJJ55571.1"/>
    <property type="molecule type" value="Genomic_DNA"/>
</dbReference>
<organism evidence="1 2">
    <name type="scientific">Compostimonas suwonensis</name>
    <dbReference type="NCBI Taxonomy" id="1048394"/>
    <lineage>
        <taxon>Bacteria</taxon>
        <taxon>Bacillati</taxon>
        <taxon>Actinomycetota</taxon>
        <taxon>Actinomycetes</taxon>
        <taxon>Micrococcales</taxon>
        <taxon>Microbacteriaceae</taxon>
        <taxon>Compostimonas</taxon>
    </lineage>
</organism>
<dbReference type="OrthoDB" id="5125123at2"/>
<keyword evidence="2" id="KW-1185">Reference proteome</keyword>
<name>A0A2M9BCA9_9MICO</name>
<evidence type="ECO:0000313" key="2">
    <source>
        <dbReference type="Proteomes" id="UP000230161"/>
    </source>
</evidence>
<accession>A0A2M9BCA9</accession>
<evidence type="ECO:0000313" key="1">
    <source>
        <dbReference type="EMBL" id="PJJ55571.1"/>
    </source>
</evidence>
<dbReference type="RefSeq" id="WP_100345684.1">
    <property type="nucleotide sequence ID" value="NZ_PGFB01000005.1"/>
</dbReference>
<dbReference type="Proteomes" id="UP000230161">
    <property type="component" value="Unassembled WGS sequence"/>
</dbReference>
<dbReference type="AlphaFoldDB" id="A0A2M9BCA9"/>
<comment type="caution">
    <text evidence="1">The sequence shown here is derived from an EMBL/GenBank/DDBJ whole genome shotgun (WGS) entry which is preliminary data.</text>
</comment>
<sequence length="78" mass="8493">MADDVLPAVARRLGSPNAKPRIIQVYKAGTGWTASDAGLRLTATSARGLRAEGITMVRVSWRLRSKEFSLRELVPSPD</sequence>
<proteinExistence type="predicted"/>
<gene>
    <name evidence="1" type="ORF">CLV54_2918</name>
</gene>
<reference evidence="1 2" key="1">
    <citation type="submission" date="2017-11" db="EMBL/GenBank/DDBJ databases">
        <title>Genomic Encyclopedia of Archaeal and Bacterial Type Strains, Phase II (KMG-II): From Individual Species to Whole Genera.</title>
        <authorList>
            <person name="Goeker M."/>
        </authorList>
    </citation>
    <scope>NUCLEOTIDE SEQUENCE [LARGE SCALE GENOMIC DNA]</scope>
    <source>
        <strain evidence="1 2">DSM 25625</strain>
    </source>
</reference>